<name>A0AA88AE47_FICCA</name>
<keyword evidence="2" id="KW-1185">Reference proteome</keyword>
<accession>A0AA88AE47</accession>
<evidence type="ECO:0000313" key="1">
    <source>
        <dbReference type="EMBL" id="GMN53043.1"/>
    </source>
</evidence>
<protein>
    <submittedName>
        <fullName evidence="1">Uncharacterized protein</fullName>
    </submittedName>
</protein>
<dbReference type="EMBL" id="BTGU01000044">
    <property type="protein sequence ID" value="GMN53043.1"/>
    <property type="molecule type" value="Genomic_DNA"/>
</dbReference>
<evidence type="ECO:0000313" key="2">
    <source>
        <dbReference type="Proteomes" id="UP001187192"/>
    </source>
</evidence>
<dbReference type="AlphaFoldDB" id="A0AA88AE47"/>
<gene>
    <name evidence="1" type="ORF">TIFTF001_022199</name>
</gene>
<comment type="caution">
    <text evidence="1">The sequence shown here is derived from an EMBL/GenBank/DDBJ whole genome shotgun (WGS) entry which is preliminary data.</text>
</comment>
<proteinExistence type="predicted"/>
<dbReference type="Gramene" id="FCD_00010698-RA">
    <property type="protein sequence ID" value="FCD_00010698-RA:cds"/>
    <property type="gene ID" value="FCD_00010698"/>
</dbReference>
<sequence>MVSMQPTIHGFSIAALATDVNALVKRFDVIPVFVAAGNGFLYTKLSLDLFNDFLDSLRNN</sequence>
<organism evidence="1 2">
    <name type="scientific">Ficus carica</name>
    <name type="common">Common fig</name>
    <dbReference type="NCBI Taxonomy" id="3494"/>
    <lineage>
        <taxon>Eukaryota</taxon>
        <taxon>Viridiplantae</taxon>
        <taxon>Streptophyta</taxon>
        <taxon>Embryophyta</taxon>
        <taxon>Tracheophyta</taxon>
        <taxon>Spermatophyta</taxon>
        <taxon>Magnoliopsida</taxon>
        <taxon>eudicotyledons</taxon>
        <taxon>Gunneridae</taxon>
        <taxon>Pentapetalae</taxon>
        <taxon>rosids</taxon>
        <taxon>fabids</taxon>
        <taxon>Rosales</taxon>
        <taxon>Moraceae</taxon>
        <taxon>Ficeae</taxon>
        <taxon>Ficus</taxon>
    </lineage>
</organism>
<dbReference type="Proteomes" id="UP001187192">
    <property type="component" value="Unassembled WGS sequence"/>
</dbReference>
<reference evidence="1" key="1">
    <citation type="submission" date="2023-07" db="EMBL/GenBank/DDBJ databases">
        <title>draft genome sequence of fig (Ficus carica).</title>
        <authorList>
            <person name="Takahashi T."/>
            <person name="Nishimura K."/>
        </authorList>
    </citation>
    <scope>NUCLEOTIDE SEQUENCE</scope>
</reference>